<evidence type="ECO:0000256" key="2">
    <source>
        <dbReference type="SAM" id="SignalP"/>
    </source>
</evidence>
<feature type="chain" id="PRO_5040849075" evidence="2">
    <location>
        <begin position="21"/>
        <end position="269"/>
    </location>
</feature>
<feature type="transmembrane region" description="Helical" evidence="1">
    <location>
        <begin position="73"/>
        <end position="91"/>
    </location>
</feature>
<keyword evidence="1" id="KW-1133">Transmembrane helix</keyword>
<comment type="caution">
    <text evidence="3">The sequence shown here is derived from an EMBL/GenBank/DDBJ whole genome shotgun (WGS) entry which is preliminary data.</text>
</comment>
<name>A0A9X9X8X2_9PROT</name>
<dbReference type="Proteomes" id="UP001138709">
    <property type="component" value="Unassembled WGS sequence"/>
</dbReference>
<feature type="transmembrane region" description="Helical" evidence="1">
    <location>
        <begin position="111"/>
        <end position="133"/>
    </location>
</feature>
<accession>A0A9X9X8X2</accession>
<sequence length="269" mass="28449">MMIRGAFLLAAAFLPARALAQAETFAGQLPPEALASATSTVLILFLIAVLLESALAVLFNWRPFVETFNARATRPLLAFVVAYVFVATFQYDAVTALVNAVRRTPQLPMPQMLGQVMTAAILAGGSSGVNTLLVSLGFREVRTPATELPKVPPDRAWVAISVEQERTAGQVLVLIGKPPAEGAPATEGLALAGVIPGGPRGSGGALRRFFLRDVNRFPPFGGYQVPSAEPCRIVLRGRAKKEEGGEPIVSAPLDFVPAKGAIIDLAIRL</sequence>
<reference evidence="3" key="2">
    <citation type="journal article" date="2021" name="Syst. Appl. Microbiol.">
        <title>Roseomonas hellenica sp. nov., isolated from roots of wild-growing Alkanna tinctoria.</title>
        <authorList>
            <person name="Rat A."/>
            <person name="Naranjo H.D."/>
            <person name="Lebbe L."/>
            <person name="Cnockaert M."/>
            <person name="Krigas N."/>
            <person name="Grigoriadou K."/>
            <person name="Maloupa E."/>
            <person name="Willems A."/>
        </authorList>
    </citation>
    <scope>NUCLEOTIDE SEQUENCE</scope>
    <source>
        <strain evidence="3">LMG 31228</strain>
    </source>
</reference>
<protein>
    <submittedName>
        <fullName evidence="3">Uncharacterized protein</fullName>
    </submittedName>
</protein>
<reference evidence="3" key="1">
    <citation type="submission" date="2020-01" db="EMBL/GenBank/DDBJ databases">
        <authorList>
            <person name="Rat A."/>
        </authorList>
    </citation>
    <scope>NUCLEOTIDE SEQUENCE</scope>
    <source>
        <strain evidence="3">LMG 31228</strain>
    </source>
</reference>
<feature type="signal peptide" evidence="2">
    <location>
        <begin position="1"/>
        <end position="20"/>
    </location>
</feature>
<evidence type="ECO:0000313" key="3">
    <source>
        <dbReference type="EMBL" id="MBR0680158.1"/>
    </source>
</evidence>
<dbReference type="RefSeq" id="WP_211845695.1">
    <property type="nucleotide sequence ID" value="NZ_JAAEDL010000005.1"/>
</dbReference>
<organism evidence="3 4">
    <name type="scientific">Neoroseomonas eburnea</name>
    <dbReference type="NCBI Taxonomy" id="1346889"/>
    <lineage>
        <taxon>Bacteria</taxon>
        <taxon>Pseudomonadati</taxon>
        <taxon>Pseudomonadota</taxon>
        <taxon>Alphaproteobacteria</taxon>
        <taxon>Acetobacterales</taxon>
        <taxon>Acetobacteraceae</taxon>
        <taxon>Neoroseomonas</taxon>
    </lineage>
</organism>
<gene>
    <name evidence="3" type="ORF">GXW74_06645</name>
</gene>
<dbReference type="AlphaFoldDB" id="A0A9X9X8X2"/>
<evidence type="ECO:0000313" key="4">
    <source>
        <dbReference type="Proteomes" id="UP001138709"/>
    </source>
</evidence>
<keyword evidence="1" id="KW-0472">Membrane</keyword>
<keyword evidence="4" id="KW-1185">Reference proteome</keyword>
<proteinExistence type="predicted"/>
<keyword evidence="1" id="KW-0812">Transmembrane</keyword>
<feature type="transmembrane region" description="Helical" evidence="1">
    <location>
        <begin position="38"/>
        <end position="61"/>
    </location>
</feature>
<keyword evidence="2" id="KW-0732">Signal</keyword>
<evidence type="ECO:0000256" key="1">
    <source>
        <dbReference type="SAM" id="Phobius"/>
    </source>
</evidence>
<dbReference type="EMBL" id="JAAEDL010000005">
    <property type="protein sequence ID" value="MBR0680158.1"/>
    <property type="molecule type" value="Genomic_DNA"/>
</dbReference>